<comment type="caution">
    <text evidence="1">The sequence shown here is derived from an EMBL/GenBank/DDBJ whole genome shotgun (WGS) entry which is preliminary data.</text>
</comment>
<name>A8S9J7_9FIRM</name>
<organism evidence="1 2">
    <name type="scientific">Faecalibacterium prausnitzii M21/2</name>
    <dbReference type="NCBI Taxonomy" id="411485"/>
    <lineage>
        <taxon>Bacteria</taxon>
        <taxon>Bacillati</taxon>
        <taxon>Bacillota</taxon>
        <taxon>Clostridia</taxon>
        <taxon>Eubacteriales</taxon>
        <taxon>Oscillospiraceae</taxon>
        <taxon>Faecalibacterium</taxon>
    </lineage>
</organism>
<evidence type="ECO:0000313" key="2">
    <source>
        <dbReference type="Proteomes" id="UP000005945"/>
    </source>
</evidence>
<sequence>MWTGGVFLWKNPPLFNNFHRVFNTLCEKTEKEAWKSAFLQENCVENAGKTVEYPFFAEKLVENHPFFIRCTAN</sequence>
<dbReference type="AlphaFoldDB" id="A8S9J7"/>
<reference evidence="1 2" key="1">
    <citation type="submission" date="2007-09" db="EMBL/GenBank/DDBJ databases">
        <title>Draft genome sequence of Faecalibacterium prausnitzii M21/2.</title>
        <authorList>
            <person name="Sudarsanam P."/>
            <person name="Ley R."/>
            <person name="Guruge J."/>
            <person name="Turnbaugh P.J."/>
            <person name="Mahowald M."/>
            <person name="Liep D."/>
            <person name="Gordon J."/>
        </authorList>
    </citation>
    <scope>NUCLEOTIDE SEQUENCE [LARGE SCALE GENOMIC DNA]</scope>
    <source>
        <strain evidence="1 2">M21/2</strain>
    </source>
</reference>
<gene>
    <name evidence="1" type="ORF">FAEPRAM212_01071</name>
</gene>
<accession>A8S9J7</accession>
<proteinExistence type="predicted"/>
<dbReference type="EMBL" id="ABED02000023">
    <property type="protein sequence ID" value="EDP22037.1"/>
    <property type="molecule type" value="Genomic_DNA"/>
</dbReference>
<evidence type="ECO:0000313" key="1">
    <source>
        <dbReference type="EMBL" id="EDP22037.1"/>
    </source>
</evidence>
<protein>
    <submittedName>
        <fullName evidence="1">Uncharacterized protein</fullName>
    </submittedName>
</protein>
<dbReference type="Proteomes" id="UP000005945">
    <property type="component" value="Unassembled WGS sequence"/>
</dbReference>
<reference evidence="1 2" key="2">
    <citation type="submission" date="2007-09" db="EMBL/GenBank/DDBJ databases">
        <authorList>
            <person name="Fulton L."/>
            <person name="Clifton S."/>
            <person name="Fulton B."/>
            <person name="Xu J."/>
            <person name="Minx P."/>
            <person name="Pepin K.H."/>
            <person name="Johnson M."/>
            <person name="Thiruvilangam P."/>
            <person name="Bhonagiri V."/>
            <person name="Nash W.E."/>
            <person name="Mardis E.R."/>
            <person name="Wilson R.K."/>
        </authorList>
    </citation>
    <scope>NUCLEOTIDE SEQUENCE [LARGE SCALE GENOMIC DNA]</scope>
    <source>
        <strain evidence="1 2">M21/2</strain>
    </source>
</reference>
<dbReference type="HOGENOM" id="CLU_2699232_0_0_9"/>